<dbReference type="NCBIfam" id="TIGR02937">
    <property type="entry name" value="sigma70-ECF"/>
    <property type="match status" value="1"/>
</dbReference>
<dbReference type="Proteomes" id="UP000230154">
    <property type="component" value="Unassembled WGS sequence"/>
</dbReference>
<keyword evidence="1" id="KW-0805">Transcription regulation</keyword>
<dbReference type="PROSITE" id="PS00716">
    <property type="entry name" value="SIGMA70_2"/>
    <property type="match status" value="1"/>
</dbReference>
<feature type="region of interest" description="Disordered" evidence="5">
    <location>
        <begin position="350"/>
        <end position="394"/>
    </location>
</feature>
<evidence type="ECO:0000256" key="1">
    <source>
        <dbReference type="ARBA" id="ARBA00023015"/>
    </source>
</evidence>
<dbReference type="InterPro" id="IPR050239">
    <property type="entry name" value="Sigma-70_RNA_pol_init_factors"/>
</dbReference>
<evidence type="ECO:0000256" key="5">
    <source>
        <dbReference type="SAM" id="MobiDB-lite"/>
    </source>
</evidence>
<dbReference type="PANTHER" id="PTHR30603">
    <property type="entry name" value="RNA POLYMERASE SIGMA FACTOR RPO"/>
    <property type="match status" value="1"/>
</dbReference>
<evidence type="ECO:0000256" key="2">
    <source>
        <dbReference type="ARBA" id="ARBA00023082"/>
    </source>
</evidence>
<feature type="compositionally biased region" description="Basic residues" evidence="5">
    <location>
        <begin position="377"/>
        <end position="389"/>
    </location>
</feature>
<dbReference type="InterPro" id="IPR000943">
    <property type="entry name" value="RNA_pol_sigma70"/>
</dbReference>
<dbReference type="GO" id="GO:0043565">
    <property type="term" value="F:sequence-specific DNA binding"/>
    <property type="evidence" value="ECO:0007669"/>
    <property type="project" value="InterPro"/>
</dbReference>
<accession>A0A2H0TR54</accession>
<dbReference type="Gene3D" id="1.10.10.10">
    <property type="entry name" value="Winged helix-like DNA-binding domain superfamily/Winged helix DNA-binding domain"/>
    <property type="match status" value="1"/>
</dbReference>
<dbReference type="InterPro" id="IPR013325">
    <property type="entry name" value="RNA_pol_sigma_r2"/>
</dbReference>
<evidence type="ECO:0000256" key="3">
    <source>
        <dbReference type="ARBA" id="ARBA00023125"/>
    </source>
</evidence>
<dbReference type="InterPro" id="IPR010921">
    <property type="entry name" value="Trp_repressor/repl_initiator"/>
</dbReference>
<dbReference type="AlphaFoldDB" id="A0A2H0TR54"/>
<dbReference type="Gene3D" id="1.20.120.1810">
    <property type="match status" value="1"/>
</dbReference>
<feature type="domain" description="RNA polymerase sigma-70" evidence="6">
    <location>
        <begin position="324"/>
        <end position="350"/>
    </location>
</feature>
<dbReference type="Pfam" id="PF04542">
    <property type="entry name" value="Sigma70_r2"/>
    <property type="match status" value="1"/>
</dbReference>
<dbReference type="InterPro" id="IPR036388">
    <property type="entry name" value="WH-like_DNA-bd_sf"/>
</dbReference>
<gene>
    <name evidence="7" type="ORF">COU35_05230</name>
</gene>
<evidence type="ECO:0000313" key="8">
    <source>
        <dbReference type="Proteomes" id="UP000230154"/>
    </source>
</evidence>
<evidence type="ECO:0000313" key="7">
    <source>
        <dbReference type="EMBL" id="PIR73907.1"/>
    </source>
</evidence>
<dbReference type="Pfam" id="PF04545">
    <property type="entry name" value="Sigma70_r4"/>
    <property type="match status" value="1"/>
</dbReference>
<evidence type="ECO:0000259" key="6">
    <source>
        <dbReference type="PROSITE" id="PS00716"/>
    </source>
</evidence>
<dbReference type="CDD" id="cd06171">
    <property type="entry name" value="Sigma70_r4"/>
    <property type="match status" value="1"/>
</dbReference>
<dbReference type="InterPro" id="IPR013324">
    <property type="entry name" value="RNA_pol_sigma_r3/r4-like"/>
</dbReference>
<dbReference type="InterPro" id="IPR014284">
    <property type="entry name" value="RNA_pol_sigma-70_dom"/>
</dbReference>
<sequence>MDSLGLSLLEAGLKPEQVIFLNQRKIHTLGDLTSHTTAEIKAKGVVRRRLGFLRKLLGKHGLCFKGDVVAQEAGARGQSFTAGVVAFQQSGDNRALDTLVRENDAMAWWHARWYLAAINDPKFDPAMELEDFHQEALGGLLRGVAKFDPTMGNQFSTYAYHWMRQATSRAMMNSGRVRIPVHVWPEIADYIRVERRMFKETGHWPHGGEVNESLGWDQRKLQRVLAALTWQRAHVLRVRYALGNDVYDKRLTEEALAEGVVGDGPGGLRATSAAAQYTNKPQDVESIVLARRTLDRIFEIANLTDREREILVMRYGLDGMGERTLQQVGDKLNVTRERIRQLEAMALRTLHNAASSESLRPPKKRKDEGQKGSGRVVPKHRRQQPHRSAKLPNDASLPLEITGFIADETDTDANTTPRRQHTPPIPIEQEMEHLPVDRAAAVLWAVTDFYGTSPEILLDDSDDGYLTEQRQVAMHILQQDFGLTHGQLAELRLARDAGEARGQLDQIEARIARSTYLHIDLKIIRRRLQETSHAG</sequence>
<dbReference type="SUPFAM" id="SSF88659">
    <property type="entry name" value="Sigma3 and sigma4 domains of RNA polymerase sigma factors"/>
    <property type="match status" value="2"/>
</dbReference>
<keyword evidence="2" id="KW-0731">Sigma factor</keyword>
<dbReference type="Gene3D" id="1.10.1750.10">
    <property type="match status" value="1"/>
</dbReference>
<proteinExistence type="predicted"/>
<keyword evidence="4" id="KW-0804">Transcription</keyword>
<dbReference type="InterPro" id="IPR007630">
    <property type="entry name" value="RNA_pol_sigma70_r4"/>
</dbReference>
<dbReference type="GO" id="GO:0006352">
    <property type="term" value="P:DNA-templated transcription initiation"/>
    <property type="evidence" value="ECO:0007669"/>
    <property type="project" value="InterPro"/>
</dbReference>
<dbReference type="PANTHER" id="PTHR30603:SF47">
    <property type="entry name" value="RNA POLYMERASE SIGMA FACTOR SIGD, CHLOROPLASTIC"/>
    <property type="match status" value="1"/>
</dbReference>
<keyword evidence="3" id="KW-0238">DNA-binding</keyword>
<dbReference type="PRINTS" id="PR00046">
    <property type="entry name" value="SIGMA70FCT"/>
</dbReference>
<reference evidence="8" key="1">
    <citation type="submission" date="2017-09" db="EMBL/GenBank/DDBJ databases">
        <title>Depth-based differentiation of microbial function through sediment-hosted aquifers and enrichment of novel symbionts in the deep terrestrial subsurface.</title>
        <authorList>
            <person name="Probst A.J."/>
            <person name="Ladd B."/>
            <person name="Jarett J.K."/>
            <person name="Geller-Mcgrath D.E."/>
            <person name="Sieber C.M.K."/>
            <person name="Emerson J.B."/>
            <person name="Anantharaman K."/>
            <person name="Thomas B.C."/>
            <person name="Malmstrom R."/>
            <person name="Stieglmeier M."/>
            <person name="Klingl A."/>
            <person name="Woyke T."/>
            <person name="Ryan C.M."/>
            <person name="Banfield J.F."/>
        </authorList>
    </citation>
    <scope>NUCLEOTIDE SEQUENCE [LARGE SCALE GENOMIC DNA]</scope>
</reference>
<dbReference type="EMBL" id="PFCB01000036">
    <property type="protein sequence ID" value="PIR73907.1"/>
    <property type="molecule type" value="Genomic_DNA"/>
</dbReference>
<comment type="caution">
    <text evidence="7">The sequence shown here is derived from an EMBL/GenBank/DDBJ whole genome shotgun (WGS) entry which is preliminary data.</text>
</comment>
<protein>
    <recommendedName>
        <fullName evidence="6">RNA polymerase sigma-70 domain-containing protein</fullName>
    </recommendedName>
</protein>
<dbReference type="InterPro" id="IPR007627">
    <property type="entry name" value="RNA_pol_sigma70_r2"/>
</dbReference>
<organism evidence="7 8">
    <name type="scientific">Candidatus Magasanikbacteria bacterium CG10_big_fil_rev_8_21_14_0_10_47_10</name>
    <dbReference type="NCBI Taxonomy" id="1974652"/>
    <lineage>
        <taxon>Bacteria</taxon>
        <taxon>Candidatus Magasanikiibacteriota</taxon>
    </lineage>
</organism>
<dbReference type="SUPFAM" id="SSF88946">
    <property type="entry name" value="Sigma2 domain of RNA polymerase sigma factors"/>
    <property type="match status" value="1"/>
</dbReference>
<name>A0A2H0TR54_9BACT</name>
<dbReference type="GO" id="GO:0016987">
    <property type="term" value="F:sigma factor activity"/>
    <property type="evidence" value="ECO:0007669"/>
    <property type="project" value="UniProtKB-KW"/>
</dbReference>
<evidence type="ECO:0000256" key="4">
    <source>
        <dbReference type="ARBA" id="ARBA00023163"/>
    </source>
</evidence>